<evidence type="ECO:0000256" key="1">
    <source>
        <dbReference type="SAM" id="SignalP"/>
    </source>
</evidence>
<dbReference type="OrthoDB" id="6292228at2"/>
<evidence type="ECO:0000259" key="2">
    <source>
        <dbReference type="Pfam" id="PF18492"/>
    </source>
</evidence>
<keyword evidence="1" id="KW-0732">Signal</keyword>
<reference evidence="3 4" key="1">
    <citation type="submission" date="2016-10" db="EMBL/GenBank/DDBJ databases">
        <authorList>
            <person name="de Groot N.N."/>
        </authorList>
    </citation>
    <scope>NUCLEOTIDE SEQUENCE [LARGE SCALE GENOMIC DNA]</scope>
    <source>
        <strain evidence="3 4">DSM 6059</strain>
    </source>
</reference>
<feature type="domain" description="ASP external chaperone" evidence="2">
    <location>
        <begin position="40"/>
        <end position="155"/>
    </location>
</feature>
<dbReference type="RefSeq" id="WP_091984370.1">
    <property type="nucleotide sequence ID" value="NZ_FOLO01000018.1"/>
</dbReference>
<evidence type="ECO:0000313" key="4">
    <source>
        <dbReference type="Proteomes" id="UP000198862"/>
    </source>
</evidence>
<accession>A0A1I1M0V2</accession>
<organism evidence="3 4">
    <name type="scientific">Pseudoalteromonas denitrificans DSM 6059</name>
    <dbReference type="NCBI Taxonomy" id="1123010"/>
    <lineage>
        <taxon>Bacteria</taxon>
        <taxon>Pseudomonadati</taxon>
        <taxon>Pseudomonadota</taxon>
        <taxon>Gammaproteobacteria</taxon>
        <taxon>Alteromonadales</taxon>
        <taxon>Pseudoalteromonadaceae</taxon>
        <taxon>Pseudoalteromonas</taxon>
    </lineage>
</organism>
<name>A0A1I1M0V2_9GAMM</name>
<sequence length="160" mass="17380">MKLLILASSLLSMSVFAEDVSSVDLSKLTITPVESLKLSQKNVTINGTIYQQNIRTISKNGIKSFTVDTPILVVGEIVNSVDGFSSYDVTGEIIVKLSGDADLEKFTQDNNLSIKQAYKSFYILKASDKNNLLPIVAQLKSLPNVVSATIDLADKSINTH</sequence>
<proteinExistence type="predicted"/>
<keyword evidence="4" id="KW-1185">Reference proteome</keyword>
<dbReference type="InterPro" id="IPR040536">
    <property type="entry name" value="ASPCH"/>
</dbReference>
<protein>
    <recommendedName>
        <fullName evidence="2">ASP external chaperone domain-containing protein</fullName>
    </recommendedName>
</protein>
<dbReference type="AlphaFoldDB" id="A0A1I1M0V2"/>
<dbReference type="EMBL" id="FOLO01000018">
    <property type="protein sequence ID" value="SFC78991.1"/>
    <property type="molecule type" value="Genomic_DNA"/>
</dbReference>
<dbReference type="Proteomes" id="UP000198862">
    <property type="component" value="Unassembled WGS sequence"/>
</dbReference>
<feature type="signal peptide" evidence="1">
    <location>
        <begin position="1"/>
        <end position="17"/>
    </location>
</feature>
<gene>
    <name evidence="3" type="ORF">SAMN02745724_02554</name>
</gene>
<dbReference type="Pfam" id="PF18492">
    <property type="entry name" value="ORF_2_N"/>
    <property type="match status" value="1"/>
</dbReference>
<feature type="chain" id="PRO_5011566229" description="ASP external chaperone domain-containing protein" evidence="1">
    <location>
        <begin position="18"/>
        <end position="160"/>
    </location>
</feature>
<evidence type="ECO:0000313" key="3">
    <source>
        <dbReference type="EMBL" id="SFC78991.1"/>
    </source>
</evidence>